<keyword evidence="4" id="KW-1185">Reference proteome</keyword>
<dbReference type="OrthoDB" id="3233349at2"/>
<accession>A0A430FJX1</accession>
<dbReference type="Gene3D" id="2.60.40.10">
    <property type="entry name" value="Immunoglobulins"/>
    <property type="match status" value="1"/>
</dbReference>
<feature type="transmembrane region" description="Helical" evidence="2">
    <location>
        <begin position="238"/>
        <end position="261"/>
    </location>
</feature>
<reference evidence="3 4" key="1">
    <citation type="submission" date="2018-09" db="EMBL/GenBank/DDBJ databases">
        <title>Characterization of the phylogenetic diversity of five novel species belonging to the genus Bifidobacterium.</title>
        <authorList>
            <person name="Lugli G.A."/>
            <person name="Duranti S."/>
            <person name="Milani C."/>
        </authorList>
    </citation>
    <scope>NUCLEOTIDE SEQUENCE [LARGE SCALE GENOMIC DNA]</scope>
    <source>
        <strain evidence="3 4">2034B</strain>
    </source>
</reference>
<name>A0A430FJX1_9BIFI</name>
<evidence type="ECO:0000256" key="1">
    <source>
        <dbReference type="SAM" id="MobiDB-lite"/>
    </source>
</evidence>
<feature type="transmembrane region" description="Helical" evidence="2">
    <location>
        <begin position="12"/>
        <end position="34"/>
    </location>
</feature>
<dbReference type="Proteomes" id="UP000287533">
    <property type="component" value="Unassembled WGS sequence"/>
</dbReference>
<proteinExistence type="predicted"/>
<feature type="region of interest" description="Disordered" evidence="1">
    <location>
        <begin position="193"/>
        <end position="233"/>
    </location>
</feature>
<feature type="compositionally biased region" description="Low complexity" evidence="1">
    <location>
        <begin position="209"/>
        <end position="224"/>
    </location>
</feature>
<dbReference type="GO" id="GO:0005975">
    <property type="term" value="P:carbohydrate metabolic process"/>
    <property type="evidence" value="ECO:0007669"/>
    <property type="project" value="UniProtKB-ARBA"/>
</dbReference>
<dbReference type="RefSeq" id="WP_125980780.1">
    <property type="nucleotide sequence ID" value="NZ_QXGL01000003.1"/>
</dbReference>
<evidence type="ECO:0000313" key="3">
    <source>
        <dbReference type="EMBL" id="RSX53179.1"/>
    </source>
</evidence>
<keyword evidence="2" id="KW-0472">Membrane</keyword>
<protein>
    <submittedName>
        <fullName evidence="3">Cell surface protein</fullName>
    </submittedName>
</protein>
<comment type="caution">
    <text evidence="3">The sequence shown here is derived from an EMBL/GenBank/DDBJ whole genome shotgun (WGS) entry which is preliminary data.</text>
</comment>
<feature type="compositionally biased region" description="Pro residues" evidence="1">
    <location>
        <begin position="199"/>
        <end position="208"/>
    </location>
</feature>
<dbReference type="AlphaFoldDB" id="A0A430FJX1"/>
<evidence type="ECO:0000313" key="4">
    <source>
        <dbReference type="Proteomes" id="UP000287533"/>
    </source>
</evidence>
<gene>
    <name evidence="3" type="ORF">D2E25_1152</name>
</gene>
<keyword evidence="2" id="KW-0812">Transmembrane</keyword>
<keyword evidence="2" id="KW-1133">Transmembrane helix</keyword>
<sequence>MADTRNEQRGIAARLCGILLTCMVMLTVLTFTAFTTPTRIAQAATVGSITIDARWDRESANPVPLAGDTYAIVRIASADIDANGAIAAYHTLDRFADYDRAWGSLTASGANAAAQQLATFVGAQDQYDASRIVNESGFVTFSGLEAGVYLVTRTGIADANAAYHCDPFLTYVPGTTENGGILWNVVVEPKFGYDNTENPPSPPEPGTPEKPGTPDTPGTPSDNTGNTPTVTEQTARTGAAIVVPITVGFGALVFGLVLMVARHRQR</sequence>
<organism evidence="3 4">
    <name type="scientific">Bifidobacterium goeldii</name>
    <dbReference type="NCBI Taxonomy" id="2306975"/>
    <lineage>
        <taxon>Bacteria</taxon>
        <taxon>Bacillati</taxon>
        <taxon>Actinomycetota</taxon>
        <taxon>Actinomycetes</taxon>
        <taxon>Bifidobacteriales</taxon>
        <taxon>Bifidobacteriaceae</taxon>
        <taxon>Bifidobacterium</taxon>
    </lineage>
</organism>
<evidence type="ECO:0000256" key="2">
    <source>
        <dbReference type="SAM" id="Phobius"/>
    </source>
</evidence>
<dbReference type="EMBL" id="QXGL01000003">
    <property type="protein sequence ID" value="RSX53179.1"/>
    <property type="molecule type" value="Genomic_DNA"/>
</dbReference>
<dbReference type="InterPro" id="IPR013783">
    <property type="entry name" value="Ig-like_fold"/>
</dbReference>